<dbReference type="KEGG" id="dhe:111593959"/>
<feature type="non-terminal residue" evidence="3">
    <location>
        <position position="1"/>
    </location>
</feature>
<dbReference type="PANTHER" id="PTHR20898">
    <property type="entry name" value="DAEDALUS ON 3-RELATED-RELATED"/>
    <property type="match status" value="1"/>
</dbReference>
<dbReference type="PANTHER" id="PTHR20898:SF0">
    <property type="entry name" value="DAEDALUS ON 3-RELATED"/>
    <property type="match status" value="1"/>
</dbReference>
<dbReference type="OrthoDB" id="7878548at2759"/>
<evidence type="ECO:0000256" key="1">
    <source>
        <dbReference type="SAM" id="SignalP"/>
    </source>
</evidence>
<dbReference type="Pfam" id="PF06477">
    <property type="entry name" value="DUF1091"/>
    <property type="match status" value="1"/>
</dbReference>
<proteinExistence type="predicted"/>
<evidence type="ECO:0000313" key="3">
    <source>
        <dbReference type="RefSeq" id="XP_023162818.2"/>
    </source>
</evidence>
<dbReference type="InterPro" id="IPR010512">
    <property type="entry name" value="DUF1091"/>
</dbReference>
<evidence type="ECO:0000313" key="2">
    <source>
        <dbReference type="Proteomes" id="UP000504633"/>
    </source>
</evidence>
<gene>
    <name evidence="3" type="primary">LOC111593959</name>
</gene>
<keyword evidence="1" id="KW-0732">Signal</keyword>
<keyword evidence="2" id="KW-1185">Reference proteome</keyword>
<dbReference type="Proteomes" id="UP000504633">
    <property type="component" value="Unplaced"/>
</dbReference>
<sequence>ESKRDGQQTYFSWAAAIIFFLSLNDAVQFKFTNFVCDVVNKSWVKLNQCRLRAVNRNETHLNFNLTLLHPVKKEVLVEIQLFKRENGYKPWLYKASIDGCRFVKKPYNPVAIIVYKLFKTYSNLNHTCPFEGFILLKKFNLKFEYLPNALPTGEYLLKLDWIFSKKLQLRTNAYFSFIED</sequence>
<dbReference type="GeneID" id="111593959"/>
<dbReference type="RefSeq" id="XP_023162818.2">
    <property type="nucleotide sequence ID" value="XM_023307050.2"/>
</dbReference>
<feature type="chain" id="PRO_5026759870" evidence="1">
    <location>
        <begin position="27"/>
        <end position="180"/>
    </location>
</feature>
<dbReference type="SMART" id="SM00697">
    <property type="entry name" value="DM8"/>
    <property type="match status" value="1"/>
</dbReference>
<accession>A0A6J1LA39</accession>
<reference evidence="3" key="1">
    <citation type="submission" date="2025-08" db="UniProtKB">
        <authorList>
            <consortium name="RefSeq"/>
        </authorList>
    </citation>
    <scope>IDENTIFICATION</scope>
    <source>
        <strain evidence="3">15085-1641.00</strain>
        <tissue evidence="3">Whole body</tissue>
    </source>
</reference>
<name>A0A6J1LA39_DROHY</name>
<feature type="signal peptide" evidence="1">
    <location>
        <begin position="1"/>
        <end position="26"/>
    </location>
</feature>
<dbReference type="AlphaFoldDB" id="A0A6J1LA39"/>
<dbReference type="OMA" id="HNKSWVT"/>
<protein>
    <submittedName>
        <fullName evidence="3">Uncharacterized protein LOC111593959</fullName>
    </submittedName>
</protein>
<organism evidence="2 3">
    <name type="scientific">Drosophila hydei</name>
    <name type="common">Fruit fly</name>
    <dbReference type="NCBI Taxonomy" id="7224"/>
    <lineage>
        <taxon>Eukaryota</taxon>
        <taxon>Metazoa</taxon>
        <taxon>Ecdysozoa</taxon>
        <taxon>Arthropoda</taxon>
        <taxon>Hexapoda</taxon>
        <taxon>Insecta</taxon>
        <taxon>Pterygota</taxon>
        <taxon>Neoptera</taxon>
        <taxon>Endopterygota</taxon>
        <taxon>Diptera</taxon>
        <taxon>Brachycera</taxon>
        <taxon>Muscomorpha</taxon>
        <taxon>Ephydroidea</taxon>
        <taxon>Drosophilidae</taxon>
        <taxon>Drosophila</taxon>
    </lineage>
</organism>